<feature type="compositionally biased region" description="Basic and acidic residues" evidence="1">
    <location>
        <begin position="1"/>
        <end position="22"/>
    </location>
</feature>
<sequence>MKDQEQASKENLRDYIKKDTKSKNAHSKNQIIQSVEESAINESVFETKKSEYGGAKSE</sequence>
<dbReference type="EMBL" id="BHYK01000015">
    <property type="protein sequence ID" value="GCD11109.1"/>
    <property type="molecule type" value="Genomic_DNA"/>
</dbReference>
<comment type="caution">
    <text evidence="2">The sequence shown here is derived from an EMBL/GenBank/DDBJ whole genome shotgun (WGS) entry which is preliminary data.</text>
</comment>
<name>A0A401UNK1_9CLOT</name>
<dbReference type="AlphaFoldDB" id="A0A401UNK1"/>
<evidence type="ECO:0000256" key="1">
    <source>
        <dbReference type="SAM" id="MobiDB-lite"/>
    </source>
</evidence>
<proteinExistence type="predicted"/>
<evidence type="ECO:0000313" key="2">
    <source>
        <dbReference type="EMBL" id="GCD11109.1"/>
    </source>
</evidence>
<evidence type="ECO:0000313" key="3">
    <source>
        <dbReference type="Proteomes" id="UP000287872"/>
    </source>
</evidence>
<organism evidence="2 3">
    <name type="scientific">Clostridium tagluense</name>
    <dbReference type="NCBI Taxonomy" id="360422"/>
    <lineage>
        <taxon>Bacteria</taxon>
        <taxon>Bacillati</taxon>
        <taxon>Bacillota</taxon>
        <taxon>Clostridia</taxon>
        <taxon>Eubacteriales</taxon>
        <taxon>Clostridiaceae</taxon>
        <taxon>Clostridium</taxon>
    </lineage>
</organism>
<dbReference type="RefSeq" id="WP_185732716.1">
    <property type="nucleotide sequence ID" value="NZ_BHYK01000015.1"/>
</dbReference>
<feature type="region of interest" description="Disordered" evidence="1">
    <location>
        <begin position="1"/>
        <end position="29"/>
    </location>
</feature>
<protein>
    <submittedName>
        <fullName evidence="2">Uncharacterized protein</fullName>
    </submittedName>
</protein>
<dbReference type="Proteomes" id="UP000287872">
    <property type="component" value="Unassembled WGS sequence"/>
</dbReference>
<reference evidence="2 3" key="1">
    <citation type="submission" date="2018-11" db="EMBL/GenBank/DDBJ databases">
        <title>Genome sequencing and assembly of Clostridium tagluense strain A121.</title>
        <authorList>
            <person name="Murakami T."/>
            <person name="Segawa T."/>
            <person name="Shcherbakova V.A."/>
            <person name="Mori H."/>
            <person name="Yoshimura Y."/>
        </authorList>
    </citation>
    <scope>NUCLEOTIDE SEQUENCE [LARGE SCALE GENOMIC DNA]</scope>
    <source>
        <strain evidence="2 3">A121</strain>
    </source>
</reference>
<accession>A0A401UNK1</accession>
<keyword evidence="3" id="KW-1185">Reference proteome</keyword>
<gene>
    <name evidence="2" type="ORF">Ctaglu_27320</name>
</gene>